<feature type="region of interest" description="Disordered" evidence="1">
    <location>
        <begin position="51"/>
        <end position="71"/>
    </location>
</feature>
<accession>A0A559I034</accession>
<evidence type="ECO:0000313" key="3">
    <source>
        <dbReference type="Proteomes" id="UP000315060"/>
    </source>
</evidence>
<evidence type="ECO:0000313" key="2">
    <source>
        <dbReference type="EMBL" id="TVX70853.1"/>
    </source>
</evidence>
<comment type="caution">
    <text evidence="2">The sequence shown here is derived from an EMBL/GenBank/DDBJ whole genome shotgun (WGS) entry which is preliminary data.</text>
</comment>
<dbReference type="EMBL" id="VMYC01000065">
    <property type="protein sequence ID" value="TVX70853.1"/>
    <property type="molecule type" value="Genomic_DNA"/>
</dbReference>
<sequence>MVEQIPVCHNSGSFFLFLLLRLLLSPLLRNSISFLTSQGIPWKLSNNKTKPIDKPTASKSIATNPLLLQLR</sequence>
<organism evidence="2 3">
    <name type="scientific">Streptococcus pneumoniae</name>
    <dbReference type="NCBI Taxonomy" id="1313"/>
    <lineage>
        <taxon>Bacteria</taxon>
        <taxon>Bacillati</taxon>
        <taxon>Bacillota</taxon>
        <taxon>Bacilli</taxon>
        <taxon>Lactobacillales</taxon>
        <taxon>Streptococcaceae</taxon>
        <taxon>Streptococcus</taxon>
    </lineage>
</organism>
<proteinExistence type="predicted"/>
<dbReference type="Proteomes" id="UP000315060">
    <property type="component" value="Unassembled WGS sequence"/>
</dbReference>
<reference evidence="2 3" key="1">
    <citation type="submission" date="2019-07" db="EMBL/GenBank/DDBJ databases">
        <authorList>
            <person name="Mohale T."/>
        </authorList>
    </citation>
    <scope>NUCLEOTIDE SEQUENCE [LARGE SCALE GENOMIC DNA]</scope>
    <source>
        <strain evidence="2 3">NTPn 59</strain>
    </source>
</reference>
<protein>
    <submittedName>
        <fullName evidence="2">Uncharacterized protein</fullName>
    </submittedName>
</protein>
<gene>
    <name evidence="2" type="ORF">AZJ28_04170</name>
</gene>
<name>A0A559I034_STREE</name>
<evidence type="ECO:0000256" key="1">
    <source>
        <dbReference type="SAM" id="MobiDB-lite"/>
    </source>
</evidence>
<dbReference type="AlphaFoldDB" id="A0A559I034"/>